<organism evidence="1 2">
    <name type="scientific">Saitozyma podzolica</name>
    <dbReference type="NCBI Taxonomy" id="1890683"/>
    <lineage>
        <taxon>Eukaryota</taxon>
        <taxon>Fungi</taxon>
        <taxon>Dikarya</taxon>
        <taxon>Basidiomycota</taxon>
        <taxon>Agaricomycotina</taxon>
        <taxon>Tremellomycetes</taxon>
        <taxon>Tremellales</taxon>
        <taxon>Trimorphomycetaceae</taxon>
        <taxon>Saitozyma</taxon>
    </lineage>
</organism>
<evidence type="ECO:0000313" key="2">
    <source>
        <dbReference type="Proteomes" id="UP000279259"/>
    </source>
</evidence>
<comment type="caution">
    <text evidence="1">The sequence shown here is derived from an EMBL/GenBank/DDBJ whole genome shotgun (WGS) entry which is preliminary data.</text>
</comment>
<dbReference type="Proteomes" id="UP000279259">
    <property type="component" value="Unassembled WGS sequence"/>
</dbReference>
<sequence length="67" mass="7522">MPIYAEPFKVFDAQACGMLHFRVWAALEHEGYGANLQYIAEGAPAIQEGIRKFAPTEERVKAVIIWA</sequence>
<protein>
    <submittedName>
        <fullName evidence="1">Uncharacterized protein</fullName>
    </submittedName>
</protein>
<reference evidence="1 2" key="1">
    <citation type="submission" date="2018-11" db="EMBL/GenBank/DDBJ databases">
        <title>Genome sequence of Saitozyma podzolica DSM 27192.</title>
        <authorList>
            <person name="Aliyu H."/>
            <person name="Gorte O."/>
            <person name="Ochsenreither K."/>
        </authorList>
    </citation>
    <scope>NUCLEOTIDE SEQUENCE [LARGE SCALE GENOMIC DNA]</scope>
    <source>
        <strain evidence="1 2">DSM 27192</strain>
    </source>
</reference>
<dbReference type="SUPFAM" id="SSF55469">
    <property type="entry name" value="FMN-dependent nitroreductase-like"/>
    <property type="match status" value="1"/>
</dbReference>
<dbReference type="Gene3D" id="3.40.109.10">
    <property type="entry name" value="NADH Oxidase"/>
    <property type="match status" value="1"/>
</dbReference>
<evidence type="ECO:0000313" key="1">
    <source>
        <dbReference type="EMBL" id="RSH94131.1"/>
    </source>
</evidence>
<dbReference type="AlphaFoldDB" id="A0A427YSY8"/>
<proteinExistence type="predicted"/>
<dbReference type="GO" id="GO:0016491">
    <property type="term" value="F:oxidoreductase activity"/>
    <property type="evidence" value="ECO:0007669"/>
    <property type="project" value="InterPro"/>
</dbReference>
<dbReference type="OrthoDB" id="2138173at2759"/>
<name>A0A427YSY8_9TREE</name>
<dbReference type="InterPro" id="IPR000415">
    <property type="entry name" value="Nitroreductase-like"/>
</dbReference>
<keyword evidence="2" id="KW-1185">Reference proteome</keyword>
<gene>
    <name evidence="1" type="ORF">EHS25_003934</name>
</gene>
<accession>A0A427YSY8</accession>
<dbReference type="EMBL" id="RSCD01000002">
    <property type="protein sequence ID" value="RSH94131.1"/>
    <property type="molecule type" value="Genomic_DNA"/>
</dbReference>